<accession>H1Z187</accession>
<reference evidence="1 2" key="1">
    <citation type="submission" date="2011-10" db="EMBL/GenBank/DDBJ databases">
        <title>The Improved High-Quality Draft genome of Methanoplanus limicola DSM 2279.</title>
        <authorList>
            <consortium name="US DOE Joint Genome Institute (JGI-PGF)"/>
            <person name="Lucas S."/>
            <person name="Copeland A."/>
            <person name="Lapidus A."/>
            <person name="Glavina del Rio T."/>
            <person name="Dalin E."/>
            <person name="Tice H."/>
            <person name="Bruce D."/>
            <person name="Goodwin L."/>
            <person name="Pitluck S."/>
            <person name="Peters L."/>
            <person name="Mikhailova N."/>
            <person name="Lu M."/>
            <person name="Kyrpides N."/>
            <person name="Mavromatis K."/>
            <person name="Ivanova N."/>
            <person name="Markowitz V."/>
            <person name="Cheng J.-F."/>
            <person name="Hugenholtz P."/>
            <person name="Woyke T."/>
            <person name="Wu D."/>
            <person name="Wirth R."/>
            <person name="Brambilla E.-M."/>
            <person name="Klenk H.-P."/>
            <person name="Eisen J.A."/>
        </authorList>
    </citation>
    <scope>NUCLEOTIDE SEQUENCE [LARGE SCALE GENOMIC DNA]</scope>
    <source>
        <strain evidence="1 2">DSM 2279</strain>
    </source>
</reference>
<dbReference type="EMBL" id="CM001436">
    <property type="protein sequence ID" value="EHQ35354.1"/>
    <property type="molecule type" value="Genomic_DNA"/>
</dbReference>
<dbReference type="AlphaFoldDB" id="H1Z187"/>
<sequence length="86" mass="9723">MIINHNGEPRLKRTTTNELFEAARNKFDFSGNINCPSDSEQTDSSIIDAEDYDSFPPEFQENSLFTRAILNRPDNEDSLRGIGLNA</sequence>
<dbReference type="InParanoid" id="H1Z187"/>
<keyword evidence="2" id="KW-1185">Reference proteome</keyword>
<evidence type="ECO:0000313" key="2">
    <source>
        <dbReference type="Proteomes" id="UP000005741"/>
    </source>
</evidence>
<proteinExistence type="predicted"/>
<protein>
    <submittedName>
        <fullName evidence="1">Uncharacterized protein</fullName>
    </submittedName>
</protein>
<dbReference type="HOGENOM" id="CLU_2490482_0_0_2"/>
<dbReference type="Proteomes" id="UP000005741">
    <property type="component" value="Chromosome"/>
</dbReference>
<organism evidence="1 2">
    <name type="scientific">Methanoplanus limicola DSM 2279</name>
    <dbReference type="NCBI Taxonomy" id="937775"/>
    <lineage>
        <taxon>Archaea</taxon>
        <taxon>Methanobacteriati</taxon>
        <taxon>Methanobacteriota</taxon>
        <taxon>Stenosarchaea group</taxon>
        <taxon>Methanomicrobia</taxon>
        <taxon>Methanomicrobiales</taxon>
        <taxon>Methanomicrobiaceae</taxon>
        <taxon>Methanoplanus</taxon>
    </lineage>
</organism>
<dbReference type="STRING" id="937775.Metlim_1244"/>
<dbReference type="RefSeq" id="WP_004077105.1">
    <property type="nucleotide sequence ID" value="NZ_CM001436.1"/>
</dbReference>
<evidence type="ECO:0000313" key="1">
    <source>
        <dbReference type="EMBL" id="EHQ35354.1"/>
    </source>
</evidence>
<gene>
    <name evidence="1" type="ORF">Metlim_1244</name>
</gene>
<name>H1Z187_9EURY</name>